<dbReference type="PRINTS" id="PR00730">
    <property type="entry name" value="THERMOLYSIN"/>
</dbReference>
<dbReference type="InterPro" id="IPR011096">
    <property type="entry name" value="FTP_domain"/>
</dbReference>
<dbReference type="InterPro" id="IPR025711">
    <property type="entry name" value="PepSY"/>
</dbReference>
<dbReference type="Gene3D" id="1.10.390.10">
    <property type="entry name" value="Neutral Protease Domain 2"/>
    <property type="match status" value="1"/>
</dbReference>
<feature type="region of interest" description="Disordered" evidence="11">
    <location>
        <begin position="246"/>
        <end position="277"/>
    </location>
</feature>
<dbReference type="Pfam" id="PF03413">
    <property type="entry name" value="PepSY"/>
    <property type="match status" value="1"/>
</dbReference>
<evidence type="ECO:0000256" key="4">
    <source>
        <dbReference type="ARBA" id="ARBA00022723"/>
    </source>
</evidence>
<evidence type="ECO:0000259" key="13">
    <source>
        <dbReference type="Pfam" id="PF02868"/>
    </source>
</evidence>
<protein>
    <recommendedName>
        <fullName evidence="10">Neutral metalloproteinase</fullName>
        <ecNumber evidence="10">3.4.24.-</ecNumber>
    </recommendedName>
</protein>
<keyword evidence="10" id="KW-0964">Secreted</keyword>
<keyword evidence="8 10" id="KW-0482">Metalloprotease</keyword>
<keyword evidence="3 10" id="KW-0645">Protease</keyword>
<evidence type="ECO:0000256" key="5">
    <source>
        <dbReference type="ARBA" id="ARBA00022729"/>
    </source>
</evidence>
<evidence type="ECO:0000256" key="7">
    <source>
        <dbReference type="ARBA" id="ARBA00022833"/>
    </source>
</evidence>
<keyword evidence="5" id="KW-0732">Signal</keyword>
<evidence type="ECO:0000259" key="15">
    <source>
        <dbReference type="Pfam" id="PF07504"/>
    </source>
</evidence>
<evidence type="ECO:0000256" key="10">
    <source>
        <dbReference type="RuleBase" id="RU366073"/>
    </source>
</evidence>
<feature type="domain" description="PepSY" evidence="14">
    <location>
        <begin position="162"/>
        <end position="233"/>
    </location>
</feature>
<comment type="function">
    <text evidence="10">Extracellular zinc metalloprotease.</text>
</comment>
<reference evidence="16 17" key="1">
    <citation type="submission" date="2020-02" db="EMBL/GenBank/DDBJ databases">
        <authorList>
            <person name="Babadi Z.K."/>
            <person name="Risdian C."/>
            <person name="Ebrahimipour G.H."/>
            <person name="Wink J."/>
        </authorList>
    </citation>
    <scope>NUCLEOTIDE SEQUENCE [LARGE SCALE GENOMIC DNA]</scope>
    <source>
        <strain evidence="16 17">ZKHCc1 1396</strain>
    </source>
</reference>
<evidence type="ECO:0000256" key="1">
    <source>
        <dbReference type="ARBA" id="ARBA00001947"/>
    </source>
</evidence>
<dbReference type="InterPro" id="IPR013856">
    <property type="entry name" value="Peptidase_M4_domain"/>
</dbReference>
<comment type="subcellular location">
    <subcellularLocation>
        <location evidence="10">Secreted</location>
    </subcellularLocation>
</comment>
<dbReference type="Pfam" id="PF07504">
    <property type="entry name" value="FTP"/>
    <property type="match status" value="1"/>
</dbReference>
<dbReference type="EMBL" id="JAAIYO010000001">
    <property type="protein sequence ID" value="MBE4747676.1"/>
    <property type="molecule type" value="Genomic_DNA"/>
</dbReference>
<feature type="compositionally biased region" description="Polar residues" evidence="11">
    <location>
        <begin position="15"/>
        <end position="26"/>
    </location>
</feature>
<dbReference type="SUPFAM" id="SSF55486">
    <property type="entry name" value="Metalloproteases ('zincins'), catalytic domain"/>
    <property type="match status" value="1"/>
</dbReference>
<evidence type="ECO:0000256" key="8">
    <source>
        <dbReference type="ARBA" id="ARBA00023049"/>
    </source>
</evidence>
<evidence type="ECO:0000256" key="11">
    <source>
        <dbReference type="SAM" id="MobiDB-lite"/>
    </source>
</evidence>
<dbReference type="PANTHER" id="PTHR33794:SF1">
    <property type="entry name" value="BACILLOLYSIN"/>
    <property type="match status" value="1"/>
</dbReference>
<keyword evidence="17" id="KW-1185">Reference proteome</keyword>
<evidence type="ECO:0000256" key="6">
    <source>
        <dbReference type="ARBA" id="ARBA00022801"/>
    </source>
</evidence>
<keyword evidence="4" id="KW-0479">Metal-binding</keyword>
<dbReference type="Gene3D" id="3.10.170.10">
    <property type="match status" value="1"/>
</dbReference>
<evidence type="ECO:0000313" key="17">
    <source>
        <dbReference type="Proteomes" id="UP001516472"/>
    </source>
</evidence>
<feature type="domain" description="Peptidase M4 C-terminal" evidence="13">
    <location>
        <begin position="432"/>
        <end position="601"/>
    </location>
</feature>
<feature type="region of interest" description="Disordered" evidence="11">
    <location>
        <begin position="1"/>
        <end position="43"/>
    </location>
</feature>
<dbReference type="RefSeq" id="WP_193347037.1">
    <property type="nucleotide sequence ID" value="NZ_CBCSIP010000408.1"/>
</dbReference>
<dbReference type="EC" id="3.4.24.-" evidence="10"/>
<comment type="caution">
    <text evidence="16">The sequence shown here is derived from an EMBL/GenBank/DDBJ whole genome shotgun (WGS) entry which is preliminary data.</text>
</comment>
<evidence type="ECO:0000256" key="2">
    <source>
        <dbReference type="ARBA" id="ARBA00009388"/>
    </source>
</evidence>
<evidence type="ECO:0000256" key="3">
    <source>
        <dbReference type="ARBA" id="ARBA00022670"/>
    </source>
</evidence>
<evidence type="ECO:0000259" key="12">
    <source>
        <dbReference type="Pfam" id="PF01447"/>
    </source>
</evidence>
<dbReference type="Pfam" id="PF01447">
    <property type="entry name" value="Peptidase_M4"/>
    <property type="match status" value="1"/>
</dbReference>
<dbReference type="InterPro" id="IPR023612">
    <property type="entry name" value="Peptidase_M4"/>
</dbReference>
<keyword evidence="6 10" id="KW-0378">Hydrolase</keyword>
<evidence type="ECO:0000256" key="9">
    <source>
        <dbReference type="ARBA" id="ARBA00023145"/>
    </source>
</evidence>
<comment type="similarity">
    <text evidence="2 10">Belongs to the peptidase M4 family.</text>
</comment>
<comment type="cofactor">
    <cofactor evidence="1 10">
        <name>Zn(2+)</name>
        <dbReference type="ChEBI" id="CHEBI:29105"/>
    </cofactor>
</comment>
<feature type="domain" description="FTP" evidence="15">
    <location>
        <begin position="100"/>
        <end position="149"/>
    </location>
</feature>
<keyword evidence="9" id="KW-0865">Zymogen</keyword>
<organism evidence="16 17">
    <name type="scientific">Corallococcus soli</name>
    <dbReference type="NCBI Taxonomy" id="2710757"/>
    <lineage>
        <taxon>Bacteria</taxon>
        <taxon>Pseudomonadati</taxon>
        <taxon>Myxococcota</taxon>
        <taxon>Myxococcia</taxon>
        <taxon>Myxococcales</taxon>
        <taxon>Cystobacterineae</taxon>
        <taxon>Myxococcaceae</taxon>
        <taxon>Corallococcus</taxon>
    </lineage>
</organism>
<name>A0ABR9PIB7_9BACT</name>
<sequence length="602" mass="63286">MALRTDLSKPAVVPSQRTDTKATNTVAKPAGPVGMSSQSSFSAGAPSKAKAAVALNGVGTKVTPGPVSLSSPQAQQAVQQTVSYVNQKHPQLGGITGGAAFSPRSVERDQLGMTHVRLDRMHEGVKVSGEQVIGHLDAKGQFDSLTGNVSDIPAGLGKAPTKLTAKDALATAQKDFNGSTSRAPTVEREIVKGPDGQYRAAFHVTLTDTSVNGGKQPRSMNYFIDANTGESIKQFNTISQCCAGGSAHAAHSGGAAARPPSTAATPGATPATGGATADRVADDQTMYSGKVDLQTTQGKDGTYALEDKTRGKGIVTYDAKNRPEASGTTAITDKNDVWGEKTDPARAHAGVDAHYGAAMTYDFMKDVLGRDSIDGKGEKLISYVHTDNNLVNAFWDGEKMQYGDGDGKDAGPLTTLDIAGHEIAHGLTQRTADLEYSGESGGLNESFSDIIGTGVEWYASQKNGAVKFDWAVGEDAWTPKNGDSTDALRYMNDPTADGYSIDNYKNYPKMTEVHGSSGIANNAFYLLTEGGKNRTSGLEVKDGIGMDKSLKIFGRALTTYMTPQTNFSEARAATVKSATDLYGKDSVEVKKVQDAWTAVGVK</sequence>
<dbReference type="Gene3D" id="3.10.450.40">
    <property type="match status" value="1"/>
</dbReference>
<dbReference type="Pfam" id="PF02868">
    <property type="entry name" value="Peptidase_M4_C"/>
    <property type="match status" value="1"/>
</dbReference>
<feature type="domain" description="Peptidase M4" evidence="12">
    <location>
        <begin position="284"/>
        <end position="429"/>
    </location>
</feature>
<accession>A0ABR9PIB7</accession>
<dbReference type="InterPro" id="IPR027268">
    <property type="entry name" value="Peptidase_M4/M1_CTD_sf"/>
</dbReference>
<keyword evidence="7 10" id="KW-0862">Zinc</keyword>
<dbReference type="InterPro" id="IPR050728">
    <property type="entry name" value="Zinc_Metalloprotease_M4"/>
</dbReference>
<evidence type="ECO:0000259" key="14">
    <source>
        <dbReference type="Pfam" id="PF03413"/>
    </source>
</evidence>
<dbReference type="Proteomes" id="UP001516472">
    <property type="component" value="Unassembled WGS sequence"/>
</dbReference>
<dbReference type="InterPro" id="IPR001570">
    <property type="entry name" value="Peptidase_M4_C_domain"/>
</dbReference>
<gene>
    <name evidence="16" type="ORF">G4177_05715</name>
</gene>
<dbReference type="CDD" id="cd09597">
    <property type="entry name" value="M4_TLP"/>
    <property type="match status" value="1"/>
</dbReference>
<evidence type="ECO:0000313" key="16">
    <source>
        <dbReference type="EMBL" id="MBE4747676.1"/>
    </source>
</evidence>
<dbReference type="Gene3D" id="3.10.450.490">
    <property type="match status" value="1"/>
</dbReference>
<dbReference type="PANTHER" id="PTHR33794">
    <property type="entry name" value="BACILLOLYSIN"/>
    <property type="match status" value="1"/>
</dbReference>
<proteinExistence type="inferred from homology"/>